<evidence type="ECO:0000313" key="2">
    <source>
        <dbReference type="Proteomes" id="UP001213681"/>
    </source>
</evidence>
<dbReference type="Proteomes" id="UP001213681">
    <property type="component" value="Unassembled WGS sequence"/>
</dbReference>
<dbReference type="AlphaFoldDB" id="A0AAD6BVE5"/>
<proteinExistence type="predicted"/>
<accession>A0AAD6BVE5</accession>
<evidence type="ECO:0000313" key="1">
    <source>
        <dbReference type="EMBL" id="KAJ5437793.1"/>
    </source>
</evidence>
<comment type="caution">
    <text evidence="1">The sequence shown here is derived from an EMBL/GenBank/DDBJ whole genome shotgun (WGS) entry which is preliminary data.</text>
</comment>
<organism evidence="1 2">
    <name type="scientific">Penicillium daleae</name>
    <dbReference type="NCBI Taxonomy" id="63821"/>
    <lineage>
        <taxon>Eukaryota</taxon>
        <taxon>Fungi</taxon>
        <taxon>Dikarya</taxon>
        <taxon>Ascomycota</taxon>
        <taxon>Pezizomycotina</taxon>
        <taxon>Eurotiomycetes</taxon>
        <taxon>Eurotiomycetidae</taxon>
        <taxon>Eurotiales</taxon>
        <taxon>Aspergillaceae</taxon>
        <taxon>Penicillium</taxon>
    </lineage>
</organism>
<protein>
    <submittedName>
        <fullName evidence="1">Uncharacterized protein</fullName>
    </submittedName>
</protein>
<reference evidence="1" key="2">
    <citation type="journal article" date="2023" name="IMA Fungus">
        <title>Comparative genomic study of the Penicillium genus elucidates a diverse pangenome and 15 lateral gene transfer events.</title>
        <authorList>
            <person name="Petersen C."/>
            <person name="Sorensen T."/>
            <person name="Nielsen M.R."/>
            <person name="Sondergaard T.E."/>
            <person name="Sorensen J.L."/>
            <person name="Fitzpatrick D.A."/>
            <person name="Frisvad J.C."/>
            <person name="Nielsen K.L."/>
        </authorList>
    </citation>
    <scope>NUCLEOTIDE SEQUENCE</scope>
    <source>
        <strain evidence="1">IBT 16125</strain>
    </source>
</reference>
<sequence length="137" mass="15747">MDDSLLQAKTSIPIPKILDWSDDAANSIGSEYIIIDHAADAIYRKLRETAEINFPAYGSLYFVITLFEPSSRLPLDGDFCIGPHCGTRYWSYGDHRYYQHTVPNQGLSSLMQEFQGFRLGNLNFQIDHPIMDQYRHI</sequence>
<keyword evidence="2" id="KW-1185">Reference proteome</keyword>
<name>A0AAD6BVE5_9EURO</name>
<gene>
    <name evidence="1" type="ORF">N7458_008791</name>
</gene>
<dbReference type="RefSeq" id="XP_056761022.1">
    <property type="nucleotide sequence ID" value="XM_056912173.1"/>
</dbReference>
<dbReference type="EMBL" id="JAPVEA010000008">
    <property type="protein sequence ID" value="KAJ5437793.1"/>
    <property type="molecule type" value="Genomic_DNA"/>
</dbReference>
<reference evidence="1" key="1">
    <citation type="submission" date="2022-12" db="EMBL/GenBank/DDBJ databases">
        <authorList>
            <person name="Petersen C."/>
        </authorList>
    </citation>
    <scope>NUCLEOTIDE SEQUENCE</scope>
    <source>
        <strain evidence="1">IBT 16125</strain>
    </source>
</reference>
<dbReference type="GeneID" id="81602416"/>